<dbReference type="InterPro" id="IPR054337">
    <property type="entry name" value="Mtrc-MtrF-like_dom_II/IV"/>
</dbReference>
<protein>
    <submittedName>
        <fullName evidence="3">Dissimilatory sulfite reductase</fullName>
        <ecNumber evidence="3">1.8.99.-</ecNumber>
    </submittedName>
</protein>
<dbReference type="Gene3D" id="1.10.1130.10">
    <property type="entry name" value="Flavocytochrome C3, Chain A"/>
    <property type="match status" value="1"/>
</dbReference>
<sequence>MQRQWLVASLAGAAVTMAATLLALYGCGGGGGPLRPPTPATPPSPSAEFVALLPEGQRNATFVGTERCASCHQNFHNKWAQSRHAQVNVGCERCHGPGSEHVKAPSKNNILTYPNITRSVVCGQCHGPQFDEFRRSAHAEMVGELADANFVSANPRLYVAVCYRCHSAPFRMELVDEPLSEGVSPDQIDAQIAALSNDQLLAYLPVSHETATCATCHTAHSVKPRYARFNTDTAPVAPGTPPKLHTTFNHTCATCHNGRGANPSDQALQTGTARPNMHESNQFNMLMGIGGVESDAGGQDPSLPMSMRRMAHAEAPEQCVHCHMPDYRHTFTVSYDKGCAPCHTPADAAARAGAVKDEIQLALFALRTRLRSWAQQTFGDPDLWDYTALIAELGKTAPPQGQVPIQVKRARHNYYFILRDASFGVHNASYTRHLLTIANRQLDTIGVPRIAPQVVSRLSRRDIQAVLRSDLQRLRQAMRWTQ</sequence>
<dbReference type="PANTHER" id="PTHR35038">
    <property type="entry name" value="DISSIMILATORY SULFITE REDUCTASE SIRA"/>
    <property type="match status" value="1"/>
</dbReference>
<proteinExistence type="predicted"/>
<keyword evidence="3" id="KW-0560">Oxidoreductase</keyword>
<dbReference type="SUPFAM" id="SSF48695">
    <property type="entry name" value="Multiheme cytochromes"/>
    <property type="match status" value="1"/>
</dbReference>
<gene>
    <name evidence="3" type="ORF">HRbin17_02169</name>
</gene>
<comment type="caution">
    <text evidence="3">The sequence shown here is derived from an EMBL/GenBank/DDBJ whole genome shotgun (WGS) entry which is preliminary data.</text>
</comment>
<dbReference type="EMBL" id="BEHT01000033">
    <property type="protein sequence ID" value="GBC99640.1"/>
    <property type="molecule type" value="Genomic_DNA"/>
</dbReference>
<dbReference type="AlphaFoldDB" id="A0A2H5XEN4"/>
<evidence type="ECO:0000313" key="3">
    <source>
        <dbReference type="EMBL" id="GBC99640.1"/>
    </source>
</evidence>
<name>A0A2H5XEN4_9BACT</name>
<reference evidence="4" key="1">
    <citation type="submission" date="2017-09" db="EMBL/GenBank/DDBJ databases">
        <title>Metaegenomics of thermophilic ammonia-oxidizing enrichment culture.</title>
        <authorList>
            <person name="Kato S."/>
            <person name="Suzuki K."/>
        </authorList>
    </citation>
    <scope>NUCLEOTIDE SEQUENCE [LARGE SCALE GENOMIC DNA]</scope>
</reference>
<dbReference type="InterPro" id="IPR036280">
    <property type="entry name" value="Multihaem_cyt_sf"/>
</dbReference>
<dbReference type="PANTHER" id="PTHR35038:SF8">
    <property type="entry name" value="C-TYPE POLYHEME CYTOCHROME OMCC"/>
    <property type="match status" value="1"/>
</dbReference>
<evidence type="ECO:0000313" key="4">
    <source>
        <dbReference type="Proteomes" id="UP000236173"/>
    </source>
</evidence>
<dbReference type="Gene3D" id="1.10.287.3080">
    <property type="match status" value="1"/>
</dbReference>
<accession>A0A2H5XEN4</accession>
<keyword evidence="1" id="KW-0732">Signal</keyword>
<feature type="domain" description="Outer membrane cytochrome MtrC/MtrF-like" evidence="2">
    <location>
        <begin position="62"/>
        <end position="259"/>
    </location>
</feature>
<dbReference type="Pfam" id="PF22113">
    <property type="entry name" value="Mtrc-MtrF_II-IV_dom"/>
    <property type="match status" value="1"/>
</dbReference>
<dbReference type="EC" id="1.8.99.-" evidence="3"/>
<dbReference type="Proteomes" id="UP000236173">
    <property type="component" value="Unassembled WGS sequence"/>
</dbReference>
<organism evidence="3 4">
    <name type="scientific">Candidatus Fervidibacter japonicus</name>
    <dbReference type="NCBI Taxonomy" id="2035412"/>
    <lineage>
        <taxon>Bacteria</taxon>
        <taxon>Candidatus Fervidibacterota</taxon>
        <taxon>Candidatus Fervidibacter</taxon>
    </lineage>
</organism>
<dbReference type="InterPro" id="IPR051829">
    <property type="entry name" value="Multiheme_Cytochr_ET"/>
</dbReference>
<evidence type="ECO:0000256" key="1">
    <source>
        <dbReference type="ARBA" id="ARBA00022729"/>
    </source>
</evidence>
<dbReference type="PROSITE" id="PS51257">
    <property type="entry name" value="PROKAR_LIPOPROTEIN"/>
    <property type="match status" value="1"/>
</dbReference>
<dbReference type="GO" id="GO:0016491">
    <property type="term" value="F:oxidoreductase activity"/>
    <property type="evidence" value="ECO:0007669"/>
    <property type="project" value="UniProtKB-KW"/>
</dbReference>
<evidence type="ECO:0000259" key="2">
    <source>
        <dbReference type="Pfam" id="PF22113"/>
    </source>
</evidence>